<proteinExistence type="predicted"/>
<keyword evidence="1" id="KW-1133">Transmembrane helix</keyword>
<keyword evidence="3" id="KW-1185">Reference proteome</keyword>
<protein>
    <submittedName>
        <fullName evidence="2">Uncharacterized protein</fullName>
    </submittedName>
</protein>
<keyword evidence="1" id="KW-0812">Transmembrane</keyword>
<keyword evidence="1" id="KW-0472">Membrane</keyword>
<evidence type="ECO:0000313" key="2">
    <source>
        <dbReference type="EMBL" id="KOG89268.1"/>
    </source>
</evidence>
<accession>A0ABR5J775</accession>
<gene>
    <name evidence="2" type="ORF">ADK38_15220</name>
</gene>
<dbReference type="EMBL" id="LGUT01001278">
    <property type="protein sequence ID" value="KOG89268.1"/>
    <property type="molecule type" value="Genomic_DNA"/>
</dbReference>
<dbReference type="Proteomes" id="UP000037020">
    <property type="component" value="Unassembled WGS sequence"/>
</dbReference>
<feature type="transmembrane region" description="Helical" evidence="1">
    <location>
        <begin position="58"/>
        <end position="74"/>
    </location>
</feature>
<sequence length="75" mass="7329">MIGLVAGPEAGAQAARGRALAVLRVRSAALAVALLPAAVAVVLLAGSAMGRIGDSWDAVRWTVVGVAVVVLALAA</sequence>
<comment type="caution">
    <text evidence="2">The sequence shown here is derived from an EMBL/GenBank/DDBJ whole genome shotgun (WGS) entry which is preliminary data.</text>
</comment>
<feature type="transmembrane region" description="Helical" evidence="1">
    <location>
        <begin position="28"/>
        <end position="52"/>
    </location>
</feature>
<reference evidence="2 3" key="1">
    <citation type="submission" date="2015-07" db="EMBL/GenBank/DDBJ databases">
        <authorList>
            <person name="Ju K.-S."/>
            <person name="Doroghazi J.R."/>
            <person name="Metcalf W.W."/>
        </authorList>
    </citation>
    <scope>NUCLEOTIDE SEQUENCE [LARGE SCALE GENOMIC DNA]</scope>
    <source>
        <strain evidence="2 3">NRRL B-3589</strain>
    </source>
</reference>
<evidence type="ECO:0000256" key="1">
    <source>
        <dbReference type="SAM" id="Phobius"/>
    </source>
</evidence>
<organism evidence="2 3">
    <name type="scientific">Streptomyces varsoviensis</name>
    <dbReference type="NCBI Taxonomy" id="67373"/>
    <lineage>
        <taxon>Bacteria</taxon>
        <taxon>Bacillati</taxon>
        <taxon>Actinomycetota</taxon>
        <taxon>Actinomycetes</taxon>
        <taxon>Kitasatosporales</taxon>
        <taxon>Streptomycetaceae</taxon>
        <taxon>Streptomyces</taxon>
    </lineage>
</organism>
<name>A0ABR5J775_9ACTN</name>
<evidence type="ECO:0000313" key="3">
    <source>
        <dbReference type="Proteomes" id="UP000037020"/>
    </source>
</evidence>
<feature type="non-terminal residue" evidence="2">
    <location>
        <position position="75"/>
    </location>
</feature>